<feature type="transmembrane region" description="Helical" evidence="12">
    <location>
        <begin position="215"/>
        <end position="234"/>
    </location>
</feature>
<evidence type="ECO:0000256" key="1">
    <source>
        <dbReference type="ARBA" id="ARBA00004141"/>
    </source>
</evidence>
<evidence type="ECO:0000256" key="8">
    <source>
        <dbReference type="ARBA" id="ARBA00022967"/>
    </source>
</evidence>
<feature type="transmembrane region" description="Helical" evidence="12">
    <location>
        <begin position="695"/>
        <end position="722"/>
    </location>
</feature>
<feature type="transmembrane region" description="Helical" evidence="12">
    <location>
        <begin position="765"/>
        <end position="786"/>
    </location>
</feature>
<evidence type="ECO:0000256" key="2">
    <source>
        <dbReference type="ARBA" id="ARBA00009726"/>
    </source>
</evidence>
<dbReference type="InterPro" id="IPR027417">
    <property type="entry name" value="P-loop_NTPase"/>
</dbReference>
<evidence type="ECO:0000256" key="3">
    <source>
        <dbReference type="ARBA" id="ARBA00022448"/>
    </source>
</evidence>
<feature type="domain" description="ABC transporter" evidence="13">
    <location>
        <begin position="974"/>
        <end position="1208"/>
    </location>
</feature>
<keyword evidence="3" id="KW-0813">Transport</keyword>
<dbReference type="Proteomes" id="UP000324897">
    <property type="component" value="Unassembled WGS sequence"/>
</dbReference>
<dbReference type="FunFam" id="1.20.1560.10:FF:000002">
    <property type="entry name" value="ABC transporter C family member 5"/>
    <property type="match status" value="1"/>
</dbReference>
<dbReference type="Pfam" id="PF00005">
    <property type="entry name" value="ABC_tran"/>
    <property type="match status" value="2"/>
</dbReference>
<dbReference type="PANTHER" id="PTHR24223:SF362">
    <property type="entry name" value="ABC TRANSPORTER C FAMILY MEMBER 4"/>
    <property type="match status" value="1"/>
</dbReference>
<evidence type="ECO:0000256" key="6">
    <source>
        <dbReference type="ARBA" id="ARBA00022741"/>
    </source>
</evidence>
<dbReference type="EMBL" id="RWGY01000009">
    <property type="protein sequence ID" value="TVU35823.1"/>
    <property type="molecule type" value="Genomic_DNA"/>
</dbReference>
<accession>A0A5J9VI58</accession>
<evidence type="ECO:0000256" key="12">
    <source>
        <dbReference type="SAM" id="Phobius"/>
    </source>
</evidence>
<evidence type="ECO:0008006" key="17">
    <source>
        <dbReference type="Google" id="ProtNLM"/>
    </source>
</evidence>
<dbReference type="FunFam" id="3.40.50.300:FF:000169">
    <property type="entry name" value="ABC transporter C family member 3"/>
    <property type="match status" value="1"/>
</dbReference>
<feature type="transmembrane region" description="Helical" evidence="12">
    <location>
        <begin position="650"/>
        <end position="675"/>
    </location>
</feature>
<comment type="subcellular location">
    <subcellularLocation>
        <location evidence="1">Membrane</location>
        <topology evidence="1">Multi-pass membrane protein</topology>
    </subcellularLocation>
</comment>
<evidence type="ECO:0000256" key="4">
    <source>
        <dbReference type="ARBA" id="ARBA00022692"/>
    </source>
</evidence>
<dbReference type="FunFam" id="3.40.50.300:FF:000508">
    <property type="entry name" value="ABC transporter C family member 5"/>
    <property type="match status" value="1"/>
</dbReference>
<keyword evidence="5" id="KW-0677">Repeat</keyword>
<feature type="domain" description="ABC transmembrane type-1" evidence="14">
    <location>
        <begin position="654"/>
        <end position="937"/>
    </location>
</feature>
<dbReference type="PANTHER" id="PTHR24223">
    <property type="entry name" value="ATP-BINDING CASSETTE SUB-FAMILY C"/>
    <property type="match status" value="1"/>
</dbReference>
<feature type="non-terminal residue" evidence="15">
    <location>
        <position position="1"/>
    </location>
</feature>
<dbReference type="OrthoDB" id="6500128at2759"/>
<evidence type="ECO:0000256" key="7">
    <source>
        <dbReference type="ARBA" id="ARBA00022840"/>
    </source>
</evidence>
<keyword evidence="10 12" id="KW-0472">Membrane</keyword>
<keyword evidence="16" id="KW-1185">Reference proteome</keyword>
<protein>
    <recommendedName>
        <fullName evidence="17">ABC transporter domain-containing protein</fullName>
    </recommendedName>
</protein>
<dbReference type="InterPro" id="IPR003439">
    <property type="entry name" value="ABC_transporter-like_ATP-bd"/>
</dbReference>
<dbReference type="CDD" id="cd03250">
    <property type="entry name" value="ABCC_MRP_domain1"/>
    <property type="match status" value="1"/>
</dbReference>
<evidence type="ECO:0000259" key="13">
    <source>
        <dbReference type="PROSITE" id="PS50893"/>
    </source>
</evidence>
<keyword evidence="8" id="KW-1278">Translocase</keyword>
<dbReference type="SUPFAM" id="SSF90123">
    <property type="entry name" value="ABC transporter transmembrane region"/>
    <property type="match status" value="2"/>
</dbReference>
<proteinExistence type="inferred from homology"/>
<feature type="transmembrane region" description="Helical" evidence="12">
    <location>
        <begin position="877"/>
        <end position="898"/>
    </location>
</feature>
<feature type="transmembrane region" description="Helical" evidence="12">
    <location>
        <begin position="792"/>
        <end position="814"/>
    </location>
</feature>
<dbReference type="InterPro" id="IPR044726">
    <property type="entry name" value="ABCC_6TM_D2"/>
</dbReference>
<evidence type="ECO:0000259" key="14">
    <source>
        <dbReference type="PROSITE" id="PS50929"/>
    </source>
</evidence>
<evidence type="ECO:0000256" key="10">
    <source>
        <dbReference type="ARBA" id="ARBA00023136"/>
    </source>
</evidence>
<dbReference type="PROSITE" id="PS50929">
    <property type="entry name" value="ABC_TM1F"/>
    <property type="match status" value="2"/>
</dbReference>
<evidence type="ECO:0000313" key="16">
    <source>
        <dbReference type="Proteomes" id="UP000324897"/>
    </source>
</evidence>
<dbReference type="InterPro" id="IPR050173">
    <property type="entry name" value="ABC_transporter_C-like"/>
</dbReference>
<feature type="domain" description="ABC transmembrane type-1" evidence="14">
    <location>
        <begin position="98"/>
        <end position="300"/>
    </location>
</feature>
<dbReference type="PROSITE" id="PS50893">
    <property type="entry name" value="ABC_TRANSPORTER_2"/>
    <property type="match status" value="2"/>
</dbReference>
<dbReference type="CDD" id="cd03244">
    <property type="entry name" value="ABCC_MRP_domain2"/>
    <property type="match status" value="1"/>
</dbReference>
<dbReference type="GO" id="GO:0016887">
    <property type="term" value="F:ATP hydrolysis activity"/>
    <property type="evidence" value="ECO:0007669"/>
    <property type="project" value="InterPro"/>
</dbReference>
<feature type="domain" description="ABC transporter" evidence="13">
    <location>
        <begin position="351"/>
        <end position="578"/>
    </location>
</feature>
<comment type="caution">
    <text evidence="15">The sequence shown here is derived from an EMBL/GenBank/DDBJ whole genome shotgun (WGS) entry which is preliminary data.</text>
</comment>
<dbReference type="InterPro" id="IPR036640">
    <property type="entry name" value="ABC1_TM_sf"/>
</dbReference>
<dbReference type="FunFam" id="1.20.1560.10:FF:000003">
    <property type="entry name" value="ABC transporter C family member 10"/>
    <property type="match status" value="1"/>
</dbReference>
<gene>
    <name evidence="15" type="ORF">EJB05_17730</name>
</gene>
<keyword evidence="7" id="KW-0067">ATP-binding</keyword>
<dbReference type="SUPFAM" id="SSF52540">
    <property type="entry name" value="P-loop containing nucleoside triphosphate hydrolases"/>
    <property type="match status" value="2"/>
</dbReference>
<dbReference type="InterPro" id="IPR003593">
    <property type="entry name" value="AAA+_ATPase"/>
</dbReference>
<name>A0A5J9VI58_9POAL</name>
<evidence type="ECO:0000256" key="5">
    <source>
        <dbReference type="ARBA" id="ARBA00022737"/>
    </source>
</evidence>
<reference evidence="15 16" key="1">
    <citation type="journal article" date="2019" name="Sci. Rep.">
        <title>A high-quality genome of Eragrostis curvula grass provides insights into Poaceae evolution and supports new strategies to enhance forage quality.</title>
        <authorList>
            <person name="Carballo J."/>
            <person name="Santos B.A.C.M."/>
            <person name="Zappacosta D."/>
            <person name="Garbus I."/>
            <person name="Selva J.P."/>
            <person name="Gallo C.A."/>
            <person name="Diaz A."/>
            <person name="Albertini E."/>
            <person name="Caccamo M."/>
            <person name="Echenique V."/>
        </authorList>
    </citation>
    <scope>NUCLEOTIDE SEQUENCE [LARGE SCALE GENOMIC DNA]</scope>
    <source>
        <strain evidence="16">cv. Victoria</strain>
        <tissue evidence="15">Leaf</tissue>
    </source>
</reference>
<dbReference type="AlphaFoldDB" id="A0A5J9VI58"/>
<keyword evidence="9 12" id="KW-1133">Transmembrane helix</keyword>
<dbReference type="SMART" id="SM00382">
    <property type="entry name" value="AAA"/>
    <property type="match status" value="2"/>
</dbReference>
<evidence type="ECO:0000256" key="9">
    <source>
        <dbReference type="ARBA" id="ARBA00022989"/>
    </source>
</evidence>
<feature type="transmembrane region" description="Helical" evidence="12">
    <location>
        <begin position="910"/>
        <end position="935"/>
    </location>
</feature>
<organism evidence="15 16">
    <name type="scientific">Eragrostis curvula</name>
    <name type="common">weeping love grass</name>
    <dbReference type="NCBI Taxonomy" id="38414"/>
    <lineage>
        <taxon>Eukaryota</taxon>
        <taxon>Viridiplantae</taxon>
        <taxon>Streptophyta</taxon>
        <taxon>Embryophyta</taxon>
        <taxon>Tracheophyta</taxon>
        <taxon>Spermatophyta</taxon>
        <taxon>Magnoliopsida</taxon>
        <taxon>Liliopsida</taxon>
        <taxon>Poales</taxon>
        <taxon>Poaceae</taxon>
        <taxon>PACMAD clade</taxon>
        <taxon>Chloridoideae</taxon>
        <taxon>Eragrostideae</taxon>
        <taxon>Eragrostidinae</taxon>
        <taxon>Eragrostis</taxon>
    </lineage>
</organism>
<dbReference type="CDD" id="cd18580">
    <property type="entry name" value="ABC_6TM_ABCC_D2"/>
    <property type="match status" value="1"/>
</dbReference>
<comment type="similarity">
    <text evidence="2">Belongs to the ABC transporter superfamily. ABCC family. Conjugate transporter (TC 3.A.1.208) subfamily.</text>
</comment>
<dbReference type="GO" id="GO:0005524">
    <property type="term" value="F:ATP binding"/>
    <property type="evidence" value="ECO:0007669"/>
    <property type="project" value="UniProtKB-KW"/>
</dbReference>
<dbReference type="Gramene" id="TVU35823">
    <property type="protein sequence ID" value="TVU35823"/>
    <property type="gene ID" value="EJB05_17730"/>
</dbReference>
<keyword evidence="4 12" id="KW-0812">Transmembrane</keyword>
<feature type="transmembrane region" description="Helical" evidence="12">
    <location>
        <begin position="240"/>
        <end position="257"/>
    </location>
</feature>
<sequence>MDGQDQEEHTTKATADAAVTPYATASWASRGTWAWMNPLVSRGRRAALQPSDVPALAPWHRPERAHERFTARLHSPRKKNPVRRALLRCFWPPLHLNAALALGRAASMYVGPLLIRSFVEFSSSSSADRPPLWDGARLVLALLAAKAAEAFCSSQYSFHCAALGTQIRGALVAALYRKGLRLSCSARREHGLGAIVNYMAVDAQQLADMTATANYLWLTPLQLAVALGLLYGYVGLAATAPVLAGVVAVVALVLASARSKNLYQVRMMAEGDRRVKAVAEMLGNMRVIKLQAWERHFRSRTLQEPMRFFPRAMIQASQALVSLRRLDSYMTSEELDVARHASCDDSGMIALRVKDGVFTWDDDGTENPQKPQLRGVDLEVRAGELVAVVGTVGSGKSSLLGCVLGEMRRVSGTVFVRGTTAYVAQTPWIQSGTVADNILFGLPMDVERYREAVRVCCLEKDLQMMESGDMTEIGERGVTLSGGQRQRVQLARAVYQDCDVYLLDDVFSAVDAHTGADIFKECVRGALKNKTAVLVTHQVEFLRNADVIYVMKDGMIVQSGKYSELLHQGSEFAALVAAHDISMALVESAAAPNPLARTQGTSSTAGISASMAETEPNADARRRLVKDEERASGHVSLAAYKHYMTAAWGWWAPLAVLAVSAAWQVSVAATDYWLAYATSSSSSGGEKQALRPARFIEVYAAIAAASVALMAARSFLVACVGLQTADRFFDKILDSIVHAPMSFFDTTPSGRVLCRAASDQKNVDLVLPLNFWLCVATYITVISVLIGTCLVAWPSVVAIAPLMALNFWYLSYYLPTSRELTRLESITNAPVIHHFKETVHGVMTIRCFGKEDGFFRENLDRLSSSLRMNFHNNGANVWLTFRLELMASFVLCLTALLMVTLPSKYVNPKFVGLSLAYGLSLNSALFLAISTSCFLENKMVSVERIVQFTNIPSEAEWSIKGCLPVANWPTDGAIDVIDLKVRYRPNSPVVLKGVTISIHAGEKIGVVGRTGSGKSTLIQALFRMVEPSEGKIIIDGVDIGTLGLHDLRSKMGIIPQEPVLFEGTIRSNIDPLQQYSDHDIWLALDRCQLKDVVATKPEKLDAPVVDNGENWSVGQRQLLCLGRVMLKHSRILFMDEATASVDSQTDAVIQKIIREDFAECTIISTAHRIPTIMDCDRVLVMDAGLAKEFDQPGKLLERPSLFEALVQEYTNRSG</sequence>
<dbReference type="GO" id="GO:0016020">
    <property type="term" value="C:membrane"/>
    <property type="evidence" value="ECO:0007669"/>
    <property type="project" value="UniProtKB-SubCell"/>
</dbReference>
<evidence type="ECO:0000256" key="11">
    <source>
        <dbReference type="ARBA" id="ARBA00057614"/>
    </source>
</evidence>
<dbReference type="Pfam" id="PF00664">
    <property type="entry name" value="ABC_membrane"/>
    <property type="match status" value="2"/>
</dbReference>
<keyword evidence="6" id="KW-0547">Nucleotide-binding</keyword>
<dbReference type="GO" id="GO:0140359">
    <property type="term" value="F:ABC-type transporter activity"/>
    <property type="evidence" value="ECO:0007669"/>
    <property type="project" value="InterPro"/>
</dbReference>
<dbReference type="Gene3D" id="1.20.1560.10">
    <property type="entry name" value="ABC transporter type 1, transmembrane domain"/>
    <property type="match status" value="2"/>
</dbReference>
<dbReference type="PROSITE" id="PS00211">
    <property type="entry name" value="ABC_TRANSPORTER_1"/>
    <property type="match status" value="1"/>
</dbReference>
<comment type="function">
    <text evidence="11">ABC transporter that may affect phytic acid transport and compartmentalization. May function directly or indirectly in removing phytic acid from the cytosol or in vesicle trafficking. Required for phytic acid accumulation in developing seeds. Phytic acid is the primary storage form of phosphorus in cereal grains and other plant seeds.</text>
</comment>
<dbReference type="Gene3D" id="3.40.50.300">
    <property type="entry name" value="P-loop containing nucleotide triphosphate hydrolases"/>
    <property type="match status" value="2"/>
</dbReference>
<dbReference type="InterPro" id="IPR017871">
    <property type="entry name" value="ABC_transporter-like_CS"/>
</dbReference>
<dbReference type="InterPro" id="IPR011527">
    <property type="entry name" value="ABC1_TM_dom"/>
</dbReference>
<evidence type="ECO:0000313" key="15">
    <source>
        <dbReference type="EMBL" id="TVU35823.1"/>
    </source>
</evidence>